<keyword evidence="6 10" id="KW-1133">Transmembrane helix</keyword>
<feature type="transmembrane region" description="Helical" evidence="10">
    <location>
        <begin position="391"/>
        <end position="412"/>
    </location>
</feature>
<feature type="transmembrane region" description="Helical" evidence="10">
    <location>
        <begin position="159"/>
        <end position="181"/>
    </location>
</feature>
<dbReference type="Gene3D" id="1.10.3370.10">
    <property type="entry name" value="SecY subunit domain"/>
    <property type="match status" value="1"/>
</dbReference>
<evidence type="ECO:0000256" key="6">
    <source>
        <dbReference type="ARBA" id="ARBA00022989"/>
    </source>
</evidence>
<dbReference type="PIRSF" id="PIRSF004557">
    <property type="entry name" value="SecY"/>
    <property type="match status" value="1"/>
</dbReference>
<evidence type="ECO:0000256" key="5">
    <source>
        <dbReference type="ARBA" id="ARBA00022927"/>
    </source>
</evidence>
<dbReference type="Pfam" id="PF00344">
    <property type="entry name" value="SecY"/>
    <property type="match status" value="1"/>
</dbReference>
<dbReference type="AlphaFoldDB" id="A0A8F8X8F3"/>
<reference evidence="11" key="1">
    <citation type="journal article" date="2021" name="Int. J. Mol. Sci.">
        <title>Extreme Enlargement of the Inverted Repeat Region in the Plastid Genomes of Diatoms from the Genus Climaconeis.</title>
        <authorList>
            <person name="Gastineau R."/>
            <person name="Davidovich N.A."/>
            <person name="Davidovich O.I."/>
            <person name="Lemieux C."/>
            <person name="Turmel M."/>
            <person name="Wrobel R.J."/>
            <person name="Witkowski A."/>
        </authorList>
    </citation>
    <scope>NUCLEOTIDE SEQUENCE</scope>
    <source>
        <strain evidence="11">SZCZ1888</strain>
    </source>
</reference>
<keyword evidence="7" id="KW-0811">Translocation</keyword>
<feature type="transmembrane region" description="Helical" evidence="10">
    <location>
        <begin position="188"/>
        <end position="210"/>
    </location>
</feature>
<feature type="transmembrane region" description="Helical" evidence="10">
    <location>
        <begin position="311"/>
        <end position="335"/>
    </location>
</feature>
<keyword evidence="4 10" id="KW-0812">Transmembrane</keyword>
<comment type="subcellular location">
    <subcellularLocation>
        <location evidence="1">Membrane</location>
        <topology evidence="1">Multi-pass membrane protein</topology>
    </subcellularLocation>
</comment>
<evidence type="ECO:0000256" key="2">
    <source>
        <dbReference type="ARBA" id="ARBA00005751"/>
    </source>
</evidence>
<evidence type="ECO:0000256" key="4">
    <source>
        <dbReference type="ARBA" id="ARBA00022692"/>
    </source>
</evidence>
<evidence type="ECO:0000313" key="11">
    <source>
        <dbReference type="EMBL" id="QYB19158.1"/>
    </source>
</evidence>
<dbReference type="GO" id="GO:0015031">
    <property type="term" value="P:protein transport"/>
    <property type="evidence" value="ECO:0007669"/>
    <property type="project" value="UniProtKB-KW"/>
</dbReference>
<proteinExistence type="inferred from homology"/>
<name>A0A8F8X8F3_9STRA</name>
<accession>A0A8F8X8F3</accession>
<dbReference type="EMBL" id="MZ365054">
    <property type="protein sequence ID" value="QYB19158.1"/>
    <property type="molecule type" value="Genomic_DNA"/>
</dbReference>
<dbReference type="EMBL" id="MZ365054">
    <property type="protein sequence ID" value="QYB18995.1"/>
    <property type="molecule type" value="Genomic_DNA"/>
</dbReference>
<dbReference type="PRINTS" id="PR00303">
    <property type="entry name" value="SECYTRNLCASE"/>
</dbReference>
<dbReference type="HAMAP" id="MF_01465">
    <property type="entry name" value="SecY"/>
    <property type="match status" value="1"/>
</dbReference>
<comment type="similarity">
    <text evidence="2 9">Belongs to the SecY/SEC61-alpha family.</text>
</comment>
<dbReference type="GO" id="GO:0016020">
    <property type="term" value="C:membrane"/>
    <property type="evidence" value="ECO:0007669"/>
    <property type="project" value="UniProtKB-SubCell"/>
</dbReference>
<keyword evidence="5" id="KW-0653">Protein transport</keyword>
<dbReference type="InterPro" id="IPR002208">
    <property type="entry name" value="SecY/SEC61-alpha"/>
</dbReference>
<evidence type="ECO:0000256" key="3">
    <source>
        <dbReference type="ARBA" id="ARBA00022448"/>
    </source>
</evidence>
<protein>
    <submittedName>
        <fullName evidence="11">Subunit Y of preprotein-translocase</fullName>
    </submittedName>
</protein>
<evidence type="ECO:0000256" key="10">
    <source>
        <dbReference type="SAM" id="Phobius"/>
    </source>
</evidence>
<feature type="transmembrane region" description="Helical" evidence="10">
    <location>
        <begin position="277"/>
        <end position="299"/>
    </location>
</feature>
<feature type="transmembrane region" description="Helical" evidence="10">
    <location>
        <begin position="418"/>
        <end position="437"/>
    </location>
</feature>
<evidence type="ECO:0000256" key="9">
    <source>
        <dbReference type="RuleBase" id="RU004349"/>
    </source>
</evidence>
<organism evidence="11">
    <name type="scientific">Climaconeis cf. scalaris</name>
    <dbReference type="NCBI Taxonomy" id="2846828"/>
    <lineage>
        <taxon>Eukaryota</taxon>
        <taxon>Sar</taxon>
        <taxon>Stramenopiles</taxon>
        <taxon>Ochrophyta</taxon>
        <taxon>Bacillariophyta</taxon>
        <taxon>Bacillariophyceae</taxon>
        <taxon>Bacillariophycidae</taxon>
        <taxon>Naviculales</taxon>
        <taxon>Berkeleyaceae</taxon>
        <taxon>Climaconeis</taxon>
    </lineage>
</organism>
<keyword evidence="3" id="KW-0813">Transport</keyword>
<dbReference type="SUPFAM" id="SSF103491">
    <property type="entry name" value="Preprotein translocase SecY subunit"/>
    <property type="match status" value="1"/>
</dbReference>
<feature type="transmembrane region" description="Helical" evidence="10">
    <location>
        <begin position="132"/>
        <end position="153"/>
    </location>
</feature>
<evidence type="ECO:0000256" key="1">
    <source>
        <dbReference type="ARBA" id="ARBA00004141"/>
    </source>
</evidence>
<feature type="transmembrane region" description="Helical" evidence="10">
    <location>
        <begin position="222"/>
        <end position="241"/>
    </location>
</feature>
<dbReference type="InterPro" id="IPR026593">
    <property type="entry name" value="SecY"/>
</dbReference>
<feature type="transmembrane region" description="Helical" evidence="10">
    <location>
        <begin position="36"/>
        <end position="54"/>
    </location>
</feature>
<gene>
    <name evidence="11" type="primary">secY</name>
</gene>
<dbReference type="InterPro" id="IPR023201">
    <property type="entry name" value="SecY_dom_sf"/>
</dbReference>
<feature type="transmembrane region" description="Helical" evidence="10">
    <location>
        <begin position="85"/>
        <end position="111"/>
    </location>
</feature>
<sequence length="448" mass="51084">MTLNEIRHIIINSSVMVFRSIRFFIQDSKNKILKRILITIGILFFIRLGAFIPIPGVNQKDLIFYLQTHSLPKNFISNLLNEDTFVIGIFTLNIIPAINASIFIQFLSAILPQIAKMQKEGDLQNRRLLEQWTRYITLIMAIFQSIGIALFLRDILFNWNYMLAFEIIIWLTTGGMIVLWLSQMIKEYGLGNGTSIIIAGNILISAPTIFKTVISENSSTPLFLISFVLLLTISLYGMVFLQEGIRKIKLVSGKEITENNFRQIENYIPLRYCQAGIMPLILTTTLLVIPNYLINVGILPKPAFLNYFSPILIFILACSYWIFYFLLVFQFSLFYSKLTLKPKEISERLQIMNIAILIPEEITLNNSRYRYIIIKSGIQTTFYLEQVIERVSVIGALGLSIFATLPNFLGYILGFPSLNGLSIISILILVGVILELLREVAGISYSNL</sequence>
<keyword evidence="11" id="KW-0934">Plastid</keyword>
<evidence type="ECO:0000256" key="7">
    <source>
        <dbReference type="ARBA" id="ARBA00023010"/>
    </source>
</evidence>
<keyword evidence="8 10" id="KW-0472">Membrane</keyword>
<evidence type="ECO:0000256" key="8">
    <source>
        <dbReference type="ARBA" id="ARBA00023136"/>
    </source>
</evidence>
<dbReference type="PANTHER" id="PTHR10906">
    <property type="entry name" value="SECY/SEC61-ALPHA FAMILY MEMBER"/>
    <property type="match status" value="1"/>
</dbReference>
<geneLocation type="plastid" evidence="11"/>